<dbReference type="InterPro" id="IPR055372">
    <property type="entry name" value="CBM96"/>
</dbReference>
<proteinExistence type="predicted"/>
<evidence type="ECO:0000256" key="2">
    <source>
        <dbReference type="ARBA" id="ARBA00022525"/>
    </source>
</evidence>
<reference evidence="5 6" key="1">
    <citation type="submission" date="2016-10" db="EMBL/GenBank/DDBJ databases">
        <title>Flavobacterium gilvum sp. nov., isolated from stream water.</title>
        <authorList>
            <person name="Shin S.-K."/>
            <person name="Cho Y.-J."/>
            <person name="Yi H."/>
        </authorList>
    </citation>
    <scope>NUCLEOTIDE SEQUENCE [LARGE SCALE GENOMIC DNA]</scope>
    <source>
        <strain evidence="5 6">EM1308</strain>
    </source>
</reference>
<accession>A0AAC9I7S2</accession>
<dbReference type="Proteomes" id="UP000175968">
    <property type="component" value="Chromosome"/>
</dbReference>
<name>A0AAC9I7S2_9FLAO</name>
<evidence type="ECO:0000259" key="4">
    <source>
        <dbReference type="Pfam" id="PF24517"/>
    </source>
</evidence>
<evidence type="ECO:0000256" key="3">
    <source>
        <dbReference type="ARBA" id="ARBA00022729"/>
    </source>
</evidence>
<dbReference type="Pfam" id="PF24517">
    <property type="entry name" value="CBM96"/>
    <property type="match status" value="1"/>
</dbReference>
<keyword evidence="6" id="KW-1185">Reference proteome</keyword>
<dbReference type="GO" id="GO:0005576">
    <property type="term" value="C:extracellular region"/>
    <property type="evidence" value="ECO:0007669"/>
    <property type="project" value="UniProtKB-SubCell"/>
</dbReference>
<organism evidence="5 6">
    <name type="scientific">Flavobacterium gilvum</name>
    <dbReference type="NCBI Taxonomy" id="1492737"/>
    <lineage>
        <taxon>Bacteria</taxon>
        <taxon>Pseudomonadati</taxon>
        <taxon>Bacteroidota</taxon>
        <taxon>Flavobacteriia</taxon>
        <taxon>Flavobacteriales</taxon>
        <taxon>Flavobacteriaceae</taxon>
        <taxon>Flavobacterium</taxon>
    </lineage>
</organism>
<protein>
    <recommendedName>
        <fullName evidence="4">Carbohydrate-binding module family 96 domain-containing protein</fullName>
    </recommendedName>
</protein>
<dbReference type="KEGG" id="fgl:EM308_13325"/>
<keyword evidence="3" id="KW-0732">Signal</keyword>
<comment type="subcellular location">
    <subcellularLocation>
        <location evidence="1">Secreted</location>
    </subcellularLocation>
</comment>
<sequence length="178" mass="19545">MSANAQSEKIIATECAFIQGGETSLEALGVTKPDALLVFNSKGNTKYSRITFMKFKLPQGFESAKSVEFDIRIKVFKDKVFPDSKFDLDIQGVPNSKWSSQSITFNNAPKLGNVLGSAQLNQSIDDKTFEWVKIKLDVDGINELIKDSKKRTISLALANNISVSTGASIGKDCFLIIE</sequence>
<dbReference type="AlphaFoldDB" id="A0AAC9I7S2"/>
<keyword evidence="2" id="KW-0964">Secreted</keyword>
<evidence type="ECO:0000256" key="1">
    <source>
        <dbReference type="ARBA" id="ARBA00004613"/>
    </source>
</evidence>
<evidence type="ECO:0000313" key="6">
    <source>
        <dbReference type="Proteomes" id="UP000175968"/>
    </source>
</evidence>
<evidence type="ECO:0000313" key="5">
    <source>
        <dbReference type="EMBL" id="AOW10403.1"/>
    </source>
</evidence>
<feature type="domain" description="Carbohydrate-binding module family 96" evidence="4">
    <location>
        <begin position="9"/>
        <end position="159"/>
    </location>
</feature>
<gene>
    <name evidence="5" type="ORF">EM308_13325</name>
</gene>
<dbReference type="EMBL" id="CP017479">
    <property type="protein sequence ID" value="AOW10403.1"/>
    <property type="molecule type" value="Genomic_DNA"/>
</dbReference>